<sequence length="308" mass="34547">MTNEQPHIIKKKRHPLWRRLALQAIATGTALRAARGRIPATSDATRHTVLRKPEIGRPCILAAADDVYFGNFAIPLILSCALNAPETQIHIVLIRPSQQTLDRIEALANTLAPFRVSWSADESAIPDELAIKAIYYTSARFVFLPTLLDLCEDSVFCMDVDALVLKDIWPVYKAARGMSDIQLYARNERSASRRFMAGAIGVEPTTDGKLFSRALREALLSAFRLKPRYHVDQIQMNFLLQTLDRVHPIARSQVPVSLCDYEFYPNSAIWTAKGWAIKNSDQFQNALGSVMDGARARFGYQDKIDESA</sequence>
<protein>
    <recommendedName>
        <fullName evidence="3">Lipopolysaccharide biosynthesis protein, LPS:glycosyltransferase</fullName>
    </recommendedName>
</protein>
<name>A0A1W2AIU2_9HYPH</name>
<reference evidence="1 2" key="1">
    <citation type="submission" date="2017-04" db="EMBL/GenBank/DDBJ databases">
        <authorList>
            <person name="Afonso C.L."/>
            <person name="Miller P.J."/>
            <person name="Scott M.A."/>
            <person name="Spackman E."/>
            <person name="Goraichik I."/>
            <person name="Dimitrov K.M."/>
            <person name="Suarez D.L."/>
            <person name="Swayne D.E."/>
        </authorList>
    </citation>
    <scope>NUCLEOTIDE SEQUENCE [LARGE SCALE GENOMIC DNA]</scope>
    <source>
        <strain evidence="1 2">CGMCC 1.10972</strain>
    </source>
</reference>
<dbReference type="AlphaFoldDB" id="A0A1W2AIU2"/>
<gene>
    <name evidence="1" type="ORF">SAMN06297251_104223</name>
</gene>
<accession>A0A1W2AIU2</accession>
<dbReference type="Gene3D" id="3.90.550.10">
    <property type="entry name" value="Spore Coat Polysaccharide Biosynthesis Protein SpsA, Chain A"/>
    <property type="match status" value="1"/>
</dbReference>
<dbReference type="RefSeq" id="WP_084409338.1">
    <property type="nucleotide sequence ID" value="NZ_FWXR01000004.1"/>
</dbReference>
<evidence type="ECO:0008006" key="3">
    <source>
        <dbReference type="Google" id="ProtNLM"/>
    </source>
</evidence>
<dbReference type="InterPro" id="IPR029044">
    <property type="entry name" value="Nucleotide-diphossugar_trans"/>
</dbReference>
<proteinExistence type="predicted"/>
<evidence type="ECO:0000313" key="1">
    <source>
        <dbReference type="EMBL" id="SMC60597.1"/>
    </source>
</evidence>
<evidence type="ECO:0000313" key="2">
    <source>
        <dbReference type="Proteomes" id="UP000192656"/>
    </source>
</evidence>
<dbReference type="STRING" id="937218.SAMN06297251_104223"/>
<dbReference type="EMBL" id="FWXR01000004">
    <property type="protein sequence ID" value="SMC60597.1"/>
    <property type="molecule type" value="Genomic_DNA"/>
</dbReference>
<dbReference type="OrthoDB" id="7329378at2"/>
<organism evidence="1 2">
    <name type="scientific">Fulvimarina manganoxydans</name>
    <dbReference type="NCBI Taxonomy" id="937218"/>
    <lineage>
        <taxon>Bacteria</taxon>
        <taxon>Pseudomonadati</taxon>
        <taxon>Pseudomonadota</taxon>
        <taxon>Alphaproteobacteria</taxon>
        <taxon>Hyphomicrobiales</taxon>
        <taxon>Aurantimonadaceae</taxon>
        <taxon>Fulvimarina</taxon>
    </lineage>
</organism>
<keyword evidence="2" id="KW-1185">Reference proteome</keyword>
<dbReference type="Proteomes" id="UP000192656">
    <property type="component" value="Unassembled WGS sequence"/>
</dbReference>